<dbReference type="Proteomes" id="UP000002376">
    <property type="component" value="Chromosome"/>
</dbReference>
<reference evidence="3" key="2">
    <citation type="journal article" date="2010" name="Stand. Genomic Sci.">
        <title>Complete genome sequence of Thermosphaera aggregans type strain (M11TLT).</title>
        <authorList>
            <person name="Spring S."/>
            <person name="Rachel R."/>
            <person name="Lapidus A."/>
            <person name="Davenport K."/>
            <person name="Tice H."/>
            <person name="Copeland A."/>
            <person name="Cheng J.-F."/>
            <person name="Lucas S."/>
            <person name="Chen F."/>
            <person name="Nolan M."/>
            <person name="Bruce D."/>
            <person name="Goodwin L."/>
            <person name="Pitluck S."/>
            <person name="Ivanova N."/>
            <person name="Mavromatis K."/>
            <person name="Ovchinnikova G."/>
            <person name="Pati A."/>
            <person name="Chen A."/>
            <person name="Palaniappan K."/>
            <person name="Land M."/>
            <person name="Hauser L."/>
            <person name="Chang Y.-J."/>
            <person name="Jeffries C.C."/>
            <person name="Brettin T."/>
            <person name="Detter J.C."/>
            <person name="Tapia R."/>
            <person name="Han C."/>
            <person name="Heimerl T."/>
            <person name="Weikl F."/>
            <person name="Brambilla E."/>
            <person name="Goker M."/>
            <person name="Bristow J."/>
            <person name="Eisen J.A."/>
            <person name="Markowitz V."/>
            <person name="Hugenholtz P."/>
            <person name="Kyrpides N.C."/>
            <person name="Klenk H.-P."/>
        </authorList>
    </citation>
    <scope>NUCLEOTIDE SEQUENCE [LARGE SCALE GENOMIC DNA]</scope>
    <source>
        <strain evidence="3">DSM 11486 / M11TL</strain>
    </source>
</reference>
<proteinExistence type="predicted"/>
<dbReference type="STRING" id="633148.Tagg_0398"/>
<name>D5U0M3_THEAM</name>
<evidence type="ECO:0000313" key="2">
    <source>
        <dbReference type="EMBL" id="ADG90673.1"/>
    </source>
</evidence>
<evidence type="ECO:0000256" key="1">
    <source>
        <dbReference type="SAM" id="Phobius"/>
    </source>
</evidence>
<dbReference type="KEGG" id="tag:Tagg_0398"/>
<protein>
    <recommendedName>
        <fullName evidence="4">S-layer protein</fullName>
    </recommendedName>
</protein>
<keyword evidence="1" id="KW-1133">Transmembrane helix</keyword>
<organism evidence="2 3">
    <name type="scientific">Thermosphaera aggregans (strain DSM 11486 / M11TL)</name>
    <dbReference type="NCBI Taxonomy" id="633148"/>
    <lineage>
        <taxon>Archaea</taxon>
        <taxon>Thermoproteota</taxon>
        <taxon>Thermoprotei</taxon>
        <taxon>Desulfurococcales</taxon>
        <taxon>Desulfurococcaceae</taxon>
        <taxon>Thermosphaera</taxon>
    </lineage>
</organism>
<evidence type="ECO:0008006" key="4">
    <source>
        <dbReference type="Google" id="ProtNLM"/>
    </source>
</evidence>
<sequence length="1181" mass="128078">MVATLLNALILFSIFNTLIFVSDTQEWVIENVSFTSSANTPVYPGSRGAKLLVEARYSGVSNATSPLGCLIGIPDSFTIPNKCSTGFDGENKPLTRVSPGELVRFAFNVDVDRNALPGFYSMMLNITYFTVEGGVQYSLLPLNVEIAEPPPLEIAVENAYLTPYAYPGANNIGLVVKIRNIGNTAILTLDATVHLPEVITPSTANITLGGIQLGDSATIYIQGLTISPSAQPGEHTIYIELNATLVTSDGVRYASNTYVRASVAIFSQPSVNMQILDYGLTAEVVLSGLNNTNAYVTLQSIEPGIINLIYYRAEILNGFFLNGSRVKLGKLNSVLNYLDTYSLVIDGVSIDEGADGIILLLSLNVQVSREGASYPASINFTIYIPVTVKELSVHVLNVEWSSSNAYPSSTGNTLIVSILNLNSFTLRDTIATLTLPNVFYPQQVTVYNAVINAYSVSEIAFSGITISSLAQPGEYSAELTLQGVVVNRDGSTGLLSFKYTLELTVNDPNDLTQYAPELRILDYYWGDGTPIYVYPGNSRAPITITLQNPGPFSVSNVIVSLEAVDRDVYVLNTKSFCSPAISPGGICNAVFYVNLSSSLPGEKKFVVNTSYYVNAFNTAVFFEFSKTISLTLYNYPAGEGVVLAEYRWSNNYPAYPGSEKALYYFSIVNLEAYPVYSLWLEIQLPEGFEISQGYSQRIYVPGPVQSLQTLSYSIPLDISSNLTPGVYSGLLKVHYYLQTAGGGVRKTVAYPVEIVVQDPSSAFTLLSYGWLSGEPSPPSKGVKYFLVFRNNNIPSMTNPVLKLILPPGVTDASTGEAFTNAPSSTLPGGVSATPQLAQLIQYLYGNIPQGSSLPASPSSYTKGDIIVFLLNLNIESAMPDKIEINGTIDFVDHWGSIFHQPVSLPLVVRGSPIVLEVNVTSPLIVFNNGTGLFELEINNPSVFNAYELYVVLAPLTGNAIPQGNVKYVPVLPGNSKQVVRYEVVYNPVSISIGAGVSATSLSTAFTATLIYKDSSGYVRMINNTVAAVIKPFIELQIAEETNAKYSSGVLTVNGLLYNTGVSQARSVVVTLKYGDKESKTLMGDLDPGTQSPFRLELKSIDFTSEKCMIIVSYRDSFNIEYSISKEIPVSILQQSPPLTTTQPTTEISYIAIIAIVSLFLIGVFLLIYRLISKYKITMVGR</sequence>
<dbReference type="EMBL" id="CP001939">
    <property type="protein sequence ID" value="ADG90673.1"/>
    <property type="molecule type" value="Genomic_DNA"/>
</dbReference>
<keyword evidence="1" id="KW-0472">Membrane</keyword>
<dbReference type="PANTHER" id="PTHR35902">
    <property type="entry name" value="S-LAYER DOMAIN-LIKE PROTEIN-RELATED"/>
    <property type="match status" value="1"/>
</dbReference>
<keyword evidence="1" id="KW-0812">Transmembrane</keyword>
<reference key="3">
    <citation type="submission" date="2010-02" db="EMBL/GenBank/DDBJ databases">
        <title>Complete genome sequence of Thermosphaera aggregans type strain (M11TL).</title>
        <authorList>
            <consortium name="US DOE Joint Genome Institute (JGI-PGF)"/>
            <person name="Spring S."/>
            <person name="Lapidus A."/>
            <person name="Munk C."/>
            <person name="Schroeder M."/>
            <person name="Glavina Del Rio T."/>
            <person name="Tice H."/>
            <person name="Copeland A."/>
            <person name="Cheng J.-F."/>
            <person name="Lucas S."/>
            <person name="Chen F."/>
            <person name="Nolan M."/>
            <person name="Bruce D."/>
            <person name="Goodwin L."/>
            <person name="Pitluck S."/>
            <person name="Ivanova N."/>
            <person name="Mavromatis K."/>
            <person name="Ovchinnikova G."/>
            <person name="Pati A."/>
            <person name="Chen A."/>
            <person name="Palaniappan K."/>
            <person name="Land M."/>
            <person name="Hauser L."/>
            <person name="Chang Y.-J."/>
            <person name="Jeffries C.C."/>
            <person name="Brettin T."/>
            <person name="Detter J.C."/>
            <person name="Tapia R."/>
            <person name="Han C."/>
            <person name="Chain P."/>
            <person name="Heimerl T."/>
            <person name="Weik F."/>
            <person name="Goker M."/>
            <person name="Rachel R."/>
            <person name="Bristow J."/>
            <person name="Eisen J.A."/>
            <person name="Markowitz V."/>
            <person name="Hugenholtz P."/>
            <person name="Kyrpides N.C."/>
            <person name="Klenk H.-P."/>
        </authorList>
    </citation>
    <scope>NUCLEOTIDE SEQUENCE</scope>
    <source>
        <strain>DSM 11486</strain>
    </source>
</reference>
<accession>D5U0M3</accession>
<gene>
    <name evidence="2" type="ordered locus">Tagg_0398</name>
</gene>
<evidence type="ECO:0000313" key="3">
    <source>
        <dbReference type="Proteomes" id="UP000002376"/>
    </source>
</evidence>
<dbReference type="AlphaFoldDB" id="D5U0M3"/>
<dbReference type="HOGENOM" id="CLU_003872_0_0_2"/>
<dbReference type="eggNOG" id="arCOG02091">
    <property type="taxonomic scope" value="Archaea"/>
</dbReference>
<feature type="transmembrane region" description="Helical" evidence="1">
    <location>
        <begin position="1147"/>
        <end position="1171"/>
    </location>
</feature>
<reference evidence="2 3" key="1">
    <citation type="journal article" date="2010" name="Stand. Genomic Sci.">
        <title>Complete genome sequence of Thermosphaera aggregans type strain (M11TL).</title>
        <authorList>
            <person name="Spring S."/>
            <person name="Rachel R."/>
            <person name="Lapidus A."/>
            <person name="Davenport K."/>
            <person name="Tice H."/>
            <person name="Copeland A."/>
            <person name="Cheng J.F."/>
            <person name="Lucas S."/>
            <person name="Chen F."/>
            <person name="Nolan M."/>
            <person name="Bruce D."/>
            <person name="Goodwin L."/>
            <person name="Pitluck S."/>
            <person name="Ivanova N."/>
            <person name="Mavromatis K."/>
            <person name="Ovchinnikova G."/>
            <person name="Pati A."/>
            <person name="Chen A."/>
            <person name="Palaniappan K."/>
            <person name="Land M."/>
            <person name="Hauser L."/>
            <person name="Chang Y.J."/>
            <person name="Jeffries C.C."/>
            <person name="Brettin T."/>
            <person name="Detter J.C."/>
            <person name="Tapia R."/>
            <person name="Han C."/>
            <person name="Heimerl T."/>
            <person name="Weikl F."/>
            <person name="Brambilla E."/>
            <person name="Goker M."/>
            <person name="Bristow J."/>
            <person name="Eisen J.A."/>
            <person name="Markowitz V."/>
            <person name="Hugenholtz P."/>
            <person name="Kyrpides N.C."/>
            <person name="Klenk H.P."/>
        </authorList>
    </citation>
    <scope>NUCLEOTIDE SEQUENCE [LARGE SCALE GENOMIC DNA]</scope>
    <source>
        <strain evidence="3">DSM 11486 / M11TL</strain>
    </source>
</reference>
<keyword evidence="3" id="KW-1185">Reference proteome</keyword>